<dbReference type="OrthoDB" id="3557889at2759"/>
<dbReference type="PROSITE" id="PS50297">
    <property type="entry name" value="ANK_REP_REGION"/>
    <property type="match status" value="1"/>
</dbReference>
<dbReference type="SMART" id="SM00248">
    <property type="entry name" value="ANK"/>
    <property type="match status" value="1"/>
</dbReference>
<gene>
    <name evidence="4" type="ORF">AJ79_06764</name>
</gene>
<accession>A0A2B7XA67</accession>
<feature type="compositionally biased region" description="Polar residues" evidence="2">
    <location>
        <begin position="607"/>
        <end position="618"/>
    </location>
</feature>
<comment type="caution">
    <text evidence="4">The sequence shown here is derived from an EMBL/GenBank/DDBJ whole genome shotgun (WGS) entry which is preliminary data.</text>
</comment>
<keyword evidence="1" id="KW-0040">ANK repeat</keyword>
<evidence type="ECO:0000256" key="1">
    <source>
        <dbReference type="PROSITE-ProRule" id="PRU00023"/>
    </source>
</evidence>
<dbReference type="PROSITE" id="PS50088">
    <property type="entry name" value="ANK_REPEAT"/>
    <property type="match status" value="1"/>
</dbReference>
<dbReference type="Pfam" id="PF12796">
    <property type="entry name" value="Ank_2"/>
    <property type="match status" value="1"/>
</dbReference>
<keyword evidence="3" id="KW-1133">Transmembrane helix</keyword>
<keyword evidence="3" id="KW-0472">Membrane</keyword>
<protein>
    <submittedName>
        <fullName evidence="4">Uncharacterized protein</fullName>
    </submittedName>
</protein>
<feature type="transmembrane region" description="Helical" evidence="3">
    <location>
        <begin position="640"/>
        <end position="664"/>
    </location>
</feature>
<evidence type="ECO:0000256" key="3">
    <source>
        <dbReference type="SAM" id="Phobius"/>
    </source>
</evidence>
<keyword evidence="5" id="KW-1185">Reference proteome</keyword>
<dbReference type="EMBL" id="PDNB01000124">
    <property type="protein sequence ID" value="PGH05597.1"/>
    <property type="molecule type" value="Genomic_DNA"/>
</dbReference>
<dbReference type="SUPFAM" id="SSF48403">
    <property type="entry name" value="Ankyrin repeat"/>
    <property type="match status" value="1"/>
</dbReference>
<reference evidence="4 5" key="1">
    <citation type="submission" date="2017-10" db="EMBL/GenBank/DDBJ databases">
        <title>Comparative genomics in systemic dimorphic fungi from Ajellomycetaceae.</title>
        <authorList>
            <person name="Munoz J.F."/>
            <person name="Mcewen J.G."/>
            <person name="Clay O.K."/>
            <person name="Cuomo C.A."/>
        </authorList>
    </citation>
    <scope>NUCLEOTIDE SEQUENCE [LARGE SCALE GENOMIC DNA]</scope>
    <source>
        <strain evidence="4 5">UAMH5409</strain>
    </source>
</reference>
<feature type="repeat" description="ANK" evidence="1">
    <location>
        <begin position="319"/>
        <end position="351"/>
    </location>
</feature>
<feature type="region of interest" description="Disordered" evidence="2">
    <location>
        <begin position="590"/>
        <end position="625"/>
    </location>
</feature>
<dbReference type="InterPro" id="IPR036770">
    <property type="entry name" value="Ankyrin_rpt-contain_sf"/>
</dbReference>
<dbReference type="InterPro" id="IPR002110">
    <property type="entry name" value="Ankyrin_rpt"/>
</dbReference>
<keyword evidence="3" id="KW-0812">Transmembrane</keyword>
<sequence length="835" mass="93170">MANFGLVITLLGPGFEPKCPYFESLLNDPSRANVFRVKNLTEEYKMFTADSFGDHRYIDVAQKRLCSPSCGCHLLNSYQECYVYTFVACIKDNSLQVQIHSPVLQSWLHEALCSQVSESQFVQSGVFCGFQLLKYRQYLMRSLDDRTSFQSDILERDLNILEDSVDRVAAHELSNFHPETHPESNTEISVGFGSVWCSLAELKKTWRIGQTQESLVVWGMPEKLLSISSRLAMLVSPIQRSYLEAELGCPENALIVAAAKGDLARVKMVFELTAKWTKDSWDPTTPLIDINAIKTCTTKHHLPLWKGNEGPGQTRTTVTEMTALMAAADGQHYEVTKLLIEQGADVNILTVSGTALYLADKDCSPASYRIGKLLMRNGADIHVALLLARKLGRESVMLNGLVKSRGVHDYSTGQKRNAFFWGGIRARQVLRQVHAIFMEEHHHILEASLRRGGLSIFAEPFSWQTGIEDNWKVAWKTGIRCLRRLCSGLGPTTINETIMFFAVSRAMSRCLKLWDLDHQESFADDVVRWQLCFSGNFSLLARKAFVHRVTTAFGIGDLIEDSFPATKLERNDGGQHNAARQEIAPVMAGVPSSPKEYQSDWHPPTPYQTSRILQSPNPLSDDVPGSIPEVHIPSGTSQTLVTFLMAGTIFATILSFLLITLHSFRRQSAENRAKLYKPTVTHALGHILAAMAVTLNVDFRILLEANARTLDEIQDGLIPTYNELGDVLCSPGHPPGMAPAYAQQLRNLLDAWYSSFLAQETYTLLMSYLGFAKYRSIIPDSPLPNQQVPHEPSVCYARYRHGEPTVACDIVPGQSNPTILVARLVDSKESRGTAV</sequence>
<evidence type="ECO:0000256" key="2">
    <source>
        <dbReference type="SAM" id="MobiDB-lite"/>
    </source>
</evidence>
<organism evidence="4 5">
    <name type="scientific">Helicocarpus griseus UAMH5409</name>
    <dbReference type="NCBI Taxonomy" id="1447875"/>
    <lineage>
        <taxon>Eukaryota</taxon>
        <taxon>Fungi</taxon>
        <taxon>Dikarya</taxon>
        <taxon>Ascomycota</taxon>
        <taxon>Pezizomycotina</taxon>
        <taxon>Eurotiomycetes</taxon>
        <taxon>Eurotiomycetidae</taxon>
        <taxon>Onygenales</taxon>
        <taxon>Ajellomycetaceae</taxon>
        <taxon>Helicocarpus</taxon>
    </lineage>
</organism>
<dbReference type="Gene3D" id="1.25.40.20">
    <property type="entry name" value="Ankyrin repeat-containing domain"/>
    <property type="match status" value="1"/>
</dbReference>
<evidence type="ECO:0000313" key="4">
    <source>
        <dbReference type="EMBL" id="PGH05597.1"/>
    </source>
</evidence>
<dbReference type="AlphaFoldDB" id="A0A2B7XA67"/>
<evidence type="ECO:0000313" key="5">
    <source>
        <dbReference type="Proteomes" id="UP000223968"/>
    </source>
</evidence>
<name>A0A2B7XA67_9EURO</name>
<proteinExistence type="predicted"/>
<dbReference type="Proteomes" id="UP000223968">
    <property type="component" value="Unassembled WGS sequence"/>
</dbReference>